<keyword evidence="4" id="KW-1185">Reference proteome</keyword>
<evidence type="ECO:0000256" key="1">
    <source>
        <dbReference type="ARBA" id="ARBA00006739"/>
    </source>
</evidence>
<dbReference type="InterPro" id="IPR001173">
    <property type="entry name" value="Glyco_trans_2-like"/>
</dbReference>
<dbReference type="PANTHER" id="PTHR22916:SF3">
    <property type="entry name" value="UDP-GLCNAC:BETAGAL BETA-1,3-N-ACETYLGLUCOSAMINYLTRANSFERASE-LIKE PROTEIN 1"/>
    <property type="match status" value="1"/>
</dbReference>
<organism evidence="3 4">
    <name type="scientific">Siminovitchia terrae</name>
    <name type="common">Bacillus terrae</name>
    <dbReference type="NCBI Taxonomy" id="1914933"/>
    <lineage>
        <taxon>Bacteria</taxon>
        <taxon>Bacillati</taxon>
        <taxon>Bacillota</taxon>
        <taxon>Bacilli</taxon>
        <taxon>Bacillales</taxon>
        <taxon>Bacillaceae</taxon>
        <taxon>Siminovitchia</taxon>
    </lineage>
</organism>
<sequence>MTNLVSIIMPAYNAEKYIAYSIESIIAQDYPNWELLVVDDCSNDGTRKILEKYSNLDNRIKLISLDNNCGVAKARNIAINNSNGKYIAFLDSDDIWHPDKLTEQISFMSKNNYPFSFTSYELIDAEGQETKKIINAPPKVDYQGLLKGNIIGCLTVVIDKGHYQNISMPVIKHEDYATWLQLLKGGSTAYGMSKVLAQYRKTNTSVSSNKVKSVLWTWNIYRSYLQLGLFKSVFCITSYAVNAFKKHYF</sequence>
<comment type="caution">
    <text evidence="3">The sequence shown here is derived from an EMBL/GenBank/DDBJ whole genome shotgun (WGS) entry which is preliminary data.</text>
</comment>
<gene>
    <name evidence="3" type="ORF">J6TS1_27270</name>
</gene>
<evidence type="ECO:0000313" key="3">
    <source>
        <dbReference type="EMBL" id="GIN96857.1"/>
    </source>
</evidence>
<name>A0ABQ4KXV2_SIMTE</name>
<dbReference type="Pfam" id="PF00535">
    <property type="entry name" value="Glycos_transf_2"/>
    <property type="match status" value="1"/>
</dbReference>
<proteinExistence type="inferred from homology"/>
<dbReference type="RefSeq" id="WP_213020650.1">
    <property type="nucleotide sequence ID" value="NZ_BORJ01000006.1"/>
</dbReference>
<dbReference type="GO" id="GO:0016740">
    <property type="term" value="F:transferase activity"/>
    <property type="evidence" value="ECO:0007669"/>
    <property type="project" value="UniProtKB-KW"/>
</dbReference>
<dbReference type="Proteomes" id="UP000680670">
    <property type="component" value="Unassembled WGS sequence"/>
</dbReference>
<comment type="similarity">
    <text evidence="1">Belongs to the glycosyltransferase 2 family.</text>
</comment>
<dbReference type="Gene3D" id="3.90.550.10">
    <property type="entry name" value="Spore Coat Polysaccharide Biosynthesis Protein SpsA, Chain A"/>
    <property type="match status" value="1"/>
</dbReference>
<dbReference type="PANTHER" id="PTHR22916">
    <property type="entry name" value="GLYCOSYLTRANSFERASE"/>
    <property type="match status" value="1"/>
</dbReference>
<evidence type="ECO:0000313" key="4">
    <source>
        <dbReference type="Proteomes" id="UP000680670"/>
    </source>
</evidence>
<protein>
    <submittedName>
        <fullName evidence="3">Glycosyl transferase</fullName>
    </submittedName>
</protein>
<dbReference type="SUPFAM" id="SSF53448">
    <property type="entry name" value="Nucleotide-diphospho-sugar transferases"/>
    <property type="match status" value="1"/>
</dbReference>
<dbReference type="EMBL" id="BORJ01000006">
    <property type="protein sequence ID" value="GIN96857.1"/>
    <property type="molecule type" value="Genomic_DNA"/>
</dbReference>
<accession>A0ABQ4KXV2</accession>
<dbReference type="InterPro" id="IPR029044">
    <property type="entry name" value="Nucleotide-diphossugar_trans"/>
</dbReference>
<feature type="domain" description="Glycosyltransferase 2-like" evidence="2">
    <location>
        <begin position="6"/>
        <end position="141"/>
    </location>
</feature>
<keyword evidence="3" id="KW-0808">Transferase</keyword>
<evidence type="ECO:0000259" key="2">
    <source>
        <dbReference type="Pfam" id="PF00535"/>
    </source>
</evidence>
<reference evidence="3 4" key="1">
    <citation type="submission" date="2021-03" db="EMBL/GenBank/DDBJ databases">
        <title>Antimicrobial resistance genes in bacteria isolated from Japanese honey, and their potential for conferring macrolide and lincosamide resistance in the American foulbrood pathogen Paenibacillus larvae.</title>
        <authorList>
            <person name="Okamoto M."/>
            <person name="Kumagai M."/>
            <person name="Kanamori H."/>
            <person name="Takamatsu D."/>
        </authorList>
    </citation>
    <scope>NUCLEOTIDE SEQUENCE [LARGE SCALE GENOMIC DNA]</scope>
    <source>
        <strain evidence="3 4">J6TS1</strain>
    </source>
</reference>
<dbReference type="CDD" id="cd00761">
    <property type="entry name" value="Glyco_tranf_GTA_type"/>
    <property type="match status" value="1"/>
</dbReference>